<proteinExistence type="predicted"/>
<organism evidence="2 3">
    <name type="scientific">Sphagnum jensenii</name>
    <dbReference type="NCBI Taxonomy" id="128206"/>
    <lineage>
        <taxon>Eukaryota</taxon>
        <taxon>Viridiplantae</taxon>
        <taxon>Streptophyta</taxon>
        <taxon>Embryophyta</taxon>
        <taxon>Bryophyta</taxon>
        <taxon>Sphagnophytina</taxon>
        <taxon>Sphagnopsida</taxon>
        <taxon>Sphagnales</taxon>
        <taxon>Sphagnaceae</taxon>
        <taxon>Sphagnum</taxon>
    </lineage>
</organism>
<feature type="domain" description="CS" evidence="1">
    <location>
        <begin position="11"/>
        <end position="99"/>
    </location>
</feature>
<dbReference type="InterPro" id="IPR037898">
    <property type="entry name" value="NudC_fam"/>
</dbReference>
<comment type="caution">
    <text evidence="2">The sequence shown here is derived from an EMBL/GenBank/DDBJ whole genome shotgun (WGS) entry which is preliminary data.</text>
</comment>
<dbReference type="SUPFAM" id="SSF49764">
    <property type="entry name" value="HSP20-like chaperones"/>
    <property type="match status" value="1"/>
</dbReference>
<dbReference type="InterPro" id="IPR008978">
    <property type="entry name" value="HSP20-like_chaperone"/>
</dbReference>
<dbReference type="PANTHER" id="PTHR12356">
    <property type="entry name" value="NUCLEAR MOVEMENT PROTEIN NUDC"/>
    <property type="match status" value="1"/>
</dbReference>
<evidence type="ECO:0000313" key="3">
    <source>
        <dbReference type="Proteomes" id="UP001497444"/>
    </source>
</evidence>
<keyword evidence="3" id="KW-1185">Reference proteome</keyword>
<dbReference type="PROSITE" id="PS51203">
    <property type="entry name" value="CS"/>
    <property type="match status" value="1"/>
</dbReference>
<evidence type="ECO:0000313" key="2">
    <source>
        <dbReference type="EMBL" id="CAK9252435.1"/>
    </source>
</evidence>
<dbReference type="Proteomes" id="UP001497444">
    <property type="component" value="Unassembled WGS sequence"/>
</dbReference>
<protein>
    <recommendedName>
        <fullName evidence="1">CS domain-containing protein</fullName>
    </recommendedName>
</protein>
<gene>
    <name evidence="2" type="ORF">CSSPJE1EN1_LOCUS27813</name>
</gene>
<dbReference type="CDD" id="cd06467">
    <property type="entry name" value="p23_NUDC_like"/>
    <property type="match status" value="1"/>
</dbReference>
<dbReference type="InterPro" id="IPR007052">
    <property type="entry name" value="CS_dom"/>
</dbReference>
<accession>A0ABP0VHF4</accession>
<dbReference type="Pfam" id="PF04969">
    <property type="entry name" value="CS"/>
    <property type="match status" value="1"/>
</dbReference>
<dbReference type="Gene3D" id="2.60.40.790">
    <property type="match status" value="1"/>
</dbReference>
<dbReference type="EMBL" id="CAXAQS010000625">
    <property type="protein sequence ID" value="CAK9252435.1"/>
    <property type="molecule type" value="Genomic_DNA"/>
</dbReference>
<evidence type="ECO:0000259" key="1">
    <source>
        <dbReference type="PROSITE" id="PS51203"/>
    </source>
</evidence>
<dbReference type="PANTHER" id="PTHR12356:SF18">
    <property type="entry name" value="NUDC DOMAIN-CONTAINING PROTEIN 2"/>
    <property type="match status" value="1"/>
</dbReference>
<sequence length="132" mass="15126">MASTRIKFEHEGTTVYEWDQTLDEINIYIIPPPNVTRKQLDIKLTSNHVSVGLVGVKPFIDEDTGGTIKLDESTWTLVDGELTITLQKMIRADKWTCALRGADTAVDLFTQEKIKKELMLERFQEEVCQRNI</sequence>
<reference evidence="2" key="1">
    <citation type="submission" date="2024-02" db="EMBL/GenBank/DDBJ databases">
        <authorList>
            <consortium name="ELIXIR-Norway"/>
            <consortium name="Elixir Norway"/>
        </authorList>
    </citation>
    <scope>NUCLEOTIDE SEQUENCE</scope>
</reference>
<name>A0ABP0VHF4_9BRYO</name>